<evidence type="ECO:0000256" key="4">
    <source>
        <dbReference type="PROSITE-ProRule" id="PRU01024"/>
    </source>
</evidence>
<proteinExistence type="inferred from homology"/>
<dbReference type="Proteomes" id="UP001168552">
    <property type="component" value="Unassembled WGS sequence"/>
</dbReference>
<dbReference type="Gene3D" id="2.40.50.140">
    <property type="entry name" value="Nucleic acid-binding proteins"/>
    <property type="match status" value="1"/>
</dbReference>
<evidence type="ECO:0000313" key="7">
    <source>
        <dbReference type="EMBL" id="MDN4167021.1"/>
    </source>
</evidence>
<dbReference type="InterPro" id="IPR012340">
    <property type="entry name" value="NA-bd_OB-fold"/>
</dbReference>
<protein>
    <submittedName>
        <fullName evidence="7">23S rRNA (Uracil(1939)-C(5))-methyltransferase RlmD</fullName>
        <ecNumber evidence="7">2.1.1.190</ecNumber>
    </submittedName>
</protein>
<dbReference type="InterPro" id="IPR030390">
    <property type="entry name" value="MeTrfase_TrmA_AS"/>
</dbReference>
<gene>
    <name evidence="7" type="primary">rlmD</name>
    <name evidence="7" type="ORF">QWY31_16035</name>
</gene>
<dbReference type="SUPFAM" id="SSF50249">
    <property type="entry name" value="Nucleic acid-binding proteins"/>
    <property type="match status" value="1"/>
</dbReference>
<accession>A0ABT8F9Z6</accession>
<dbReference type="Pfam" id="PF01938">
    <property type="entry name" value="TRAM"/>
    <property type="match status" value="1"/>
</dbReference>
<feature type="binding site" evidence="4">
    <location>
        <position position="398"/>
    </location>
    <ligand>
        <name>S-adenosyl-L-methionine</name>
        <dbReference type="ChEBI" id="CHEBI:59789"/>
    </ligand>
</feature>
<dbReference type="InterPro" id="IPR029063">
    <property type="entry name" value="SAM-dependent_MTases_sf"/>
</dbReference>
<reference evidence="7" key="1">
    <citation type="submission" date="2023-06" db="EMBL/GenBank/DDBJ databases">
        <title>Cytophagales bacterium Strain LB-30, isolated from soil.</title>
        <authorList>
            <person name="Liu B."/>
        </authorList>
    </citation>
    <scope>NUCLEOTIDE SEQUENCE</scope>
    <source>
        <strain evidence="7">LB-30</strain>
    </source>
</reference>
<feature type="active site" description="Nucleophile" evidence="4">
    <location>
        <position position="425"/>
    </location>
</feature>
<dbReference type="Gene3D" id="3.40.50.150">
    <property type="entry name" value="Vaccinia Virus protein VP39"/>
    <property type="match status" value="1"/>
</dbReference>
<dbReference type="RefSeq" id="WP_320005558.1">
    <property type="nucleotide sequence ID" value="NZ_JAUHJS010000010.1"/>
</dbReference>
<keyword evidence="3 4" id="KW-0949">S-adenosyl-L-methionine</keyword>
<dbReference type="InterPro" id="IPR010280">
    <property type="entry name" value="U5_MeTrfase_fam"/>
</dbReference>
<dbReference type="PROSITE" id="PS50926">
    <property type="entry name" value="TRAM"/>
    <property type="match status" value="1"/>
</dbReference>
<dbReference type="InterPro" id="IPR030391">
    <property type="entry name" value="MeTrfase_TrmA_CS"/>
</dbReference>
<dbReference type="EC" id="2.1.1.190" evidence="7"/>
<dbReference type="GO" id="GO:0032259">
    <property type="term" value="P:methylation"/>
    <property type="evidence" value="ECO:0007669"/>
    <property type="project" value="UniProtKB-KW"/>
</dbReference>
<evidence type="ECO:0000256" key="1">
    <source>
        <dbReference type="ARBA" id="ARBA00022603"/>
    </source>
</evidence>
<dbReference type="CDD" id="cd02440">
    <property type="entry name" value="AdoMet_MTases"/>
    <property type="match status" value="1"/>
</dbReference>
<dbReference type="Gene3D" id="2.40.50.1070">
    <property type="match status" value="1"/>
</dbReference>
<evidence type="ECO:0000256" key="2">
    <source>
        <dbReference type="ARBA" id="ARBA00022679"/>
    </source>
</evidence>
<dbReference type="GO" id="GO:0008168">
    <property type="term" value="F:methyltransferase activity"/>
    <property type="evidence" value="ECO:0007669"/>
    <property type="project" value="UniProtKB-KW"/>
</dbReference>
<evidence type="ECO:0000256" key="5">
    <source>
        <dbReference type="PROSITE-ProRule" id="PRU10015"/>
    </source>
</evidence>
<keyword evidence="8" id="KW-1185">Reference proteome</keyword>
<dbReference type="PROSITE" id="PS01230">
    <property type="entry name" value="TRMA_1"/>
    <property type="match status" value="1"/>
</dbReference>
<feature type="binding site" evidence="4">
    <location>
        <position position="349"/>
    </location>
    <ligand>
        <name>S-adenosyl-L-methionine</name>
        <dbReference type="ChEBI" id="CHEBI:59789"/>
    </ligand>
</feature>
<dbReference type="NCBIfam" id="TIGR00479">
    <property type="entry name" value="rumA"/>
    <property type="match status" value="1"/>
</dbReference>
<name>A0ABT8F9Z6_9BACT</name>
<dbReference type="PANTHER" id="PTHR11061:SF30">
    <property type="entry name" value="TRNA (URACIL(54)-C(5))-METHYLTRANSFERASE"/>
    <property type="match status" value="1"/>
</dbReference>
<comment type="similarity">
    <text evidence="4">Belongs to the class I-like SAM-binding methyltransferase superfamily. RNA M5U methyltransferase family.</text>
</comment>
<dbReference type="EMBL" id="JAUHJS010000010">
    <property type="protein sequence ID" value="MDN4167021.1"/>
    <property type="molecule type" value="Genomic_DNA"/>
</dbReference>
<keyword evidence="2 4" id="KW-0808">Transferase</keyword>
<feature type="active site" evidence="5">
    <location>
        <position position="425"/>
    </location>
</feature>
<feature type="binding site" evidence="4">
    <location>
        <position position="299"/>
    </location>
    <ligand>
        <name>S-adenosyl-L-methionine</name>
        <dbReference type="ChEBI" id="CHEBI:59789"/>
    </ligand>
</feature>
<dbReference type="PANTHER" id="PTHR11061">
    <property type="entry name" value="RNA M5U METHYLTRANSFERASE"/>
    <property type="match status" value="1"/>
</dbReference>
<dbReference type="InterPro" id="IPR002792">
    <property type="entry name" value="TRAM_dom"/>
</dbReference>
<organism evidence="7 8">
    <name type="scientific">Shiella aurantiaca</name>
    <dbReference type="NCBI Taxonomy" id="3058365"/>
    <lineage>
        <taxon>Bacteria</taxon>
        <taxon>Pseudomonadati</taxon>
        <taxon>Bacteroidota</taxon>
        <taxon>Cytophagia</taxon>
        <taxon>Cytophagales</taxon>
        <taxon>Shiellaceae</taxon>
        <taxon>Shiella</taxon>
    </lineage>
</organism>
<evidence type="ECO:0000259" key="6">
    <source>
        <dbReference type="PROSITE" id="PS50926"/>
    </source>
</evidence>
<dbReference type="PROSITE" id="PS01231">
    <property type="entry name" value="TRMA_2"/>
    <property type="match status" value="1"/>
</dbReference>
<keyword evidence="1 4" id="KW-0489">Methyltransferase</keyword>
<sequence length="468" mass="52977">MRKPKETIIIQNLTVEKMAAEGKCIARHEGKVVFIEGVAPGDVVDVQVKRKKNSFIEASPIIFHEYSKLRKEPICSHFGVCGGCKWQHIGYDAQLDMKQQQVVDALERIAKVVIPEIQPIVGSEQTSYYRNKLEFSFSDSRWLTDAEIKSGDTFDRDALGFHIPGKFDKILDVDHCYLQPEPSNSLRDTVKAYAKAKRLTFFNPREQVGNMRNLIVRTANTGQVMVIVQFGETPLEAIEGVMEHIKTKFPEITSLNYIINTKRNETFHDLEVVCYYGQPFIVEQMEGLQFRVGPKSFYQTNSAQAYELYAITRTLAGLSGDELVYDLYTGTGTIANFVAKKAKKVIGVEFVPEAIVDAKLNSQINGIDNTDFYAGDMKAVLSDDFVKTHGRPDVIITDPPRAGMHEDVIQVIMRCEPEKIVYVSCNPATQARDIALMDEKYEVKYIQPVDMFPHTHHVENVILLVRKP</sequence>
<feature type="binding site" evidence="4">
    <location>
        <position position="328"/>
    </location>
    <ligand>
        <name>S-adenosyl-L-methionine</name>
        <dbReference type="ChEBI" id="CHEBI:59789"/>
    </ligand>
</feature>
<feature type="domain" description="TRAM" evidence="6">
    <location>
        <begin position="2"/>
        <end position="62"/>
    </location>
</feature>
<dbReference type="Pfam" id="PF05958">
    <property type="entry name" value="tRNA_U5-meth_tr"/>
    <property type="match status" value="1"/>
</dbReference>
<dbReference type="SUPFAM" id="SSF53335">
    <property type="entry name" value="S-adenosyl-L-methionine-dependent methyltransferases"/>
    <property type="match status" value="1"/>
</dbReference>
<comment type="caution">
    <text evidence="7">The sequence shown here is derived from an EMBL/GenBank/DDBJ whole genome shotgun (WGS) entry which is preliminary data.</text>
</comment>
<evidence type="ECO:0000256" key="3">
    <source>
        <dbReference type="ARBA" id="ARBA00022691"/>
    </source>
</evidence>
<evidence type="ECO:0000313" key="8">
    <source>
        <dbReference type="Proteomes" id="UP001168552"/>
    </source>
</evidence>
<dbReference type="PROSITE" id="PS51687">
    <property type="entry name" value="SAM_MT_RNA_M5U"/>
    <property type="match status" value="1"/>
</dbReference>